<dbReference type="Proteomes" id="UP000233524">
    <property type="component" value="Unassembled WGS sequence"/>
</dbReference>
<dbReference type="EMBL" id="NLAX01000003">
    <property type="protein sequence ID" value="PKS12474.1"/>
    <property type="molecule type" value="Genomic_DNA"/>
</dbReference>
<dbReference type="VEuPathDB" id="FungiDB:jhhlp_000680"/>
<proteinExistence type="predicted"/>
<reference evidence="1 2" key="1">
    <citation type="journal article" date="2017" name="G3 (Bethesda)">
        <title>First Draft Genome Sequence of the Pathogenic Fungus Lomentospora prolificans (Formerly Scedosporium prolificans).</title>
        <authorList>
            <person name="Luo R."/>
            <person name="Zimin A."/>
            <person name="Workman R."/>
            <person name="Fan Y."/>
            <person name="Pertea G."/>
            <person name="Grossman N."/>
            <person name="Wear M.P."/>
            <person name="Jia B."/>
            <person name="Miller H."/>
            <person name="Casadevall A."/>
            <person name="Timp W."/>
            <person name="Zhang S.X."/>
            <person name="Salzberg S.L."/>
        </authorList>
    </citation>
    <scope>NUCLEOTIDE SEQUENCE [LARGE SCALE GENOMIC DNA]</scope>
    <source>
        <strain evidence="1 2">JHH-5317</strain>
    </source>
</reference>
<name>A0A2N3NJ80_9PEZI</name>
<protein>
    <submittedName>
        <fullName evidence="1">Uncharacterized protein</fullName>
    </submittedName>
</protein>
<sequence length="346" mass="39876">MAVPHLHVGPGLPTDSVQELTSHQHLSLQPASSSSSSLTPEKVFYAYRRGPFGRKHIFSETTGPARYWIFNPVPQKHASSWKPIFWRGDNPKYCPESVRIGKARRAGFWNSFKIHLGDGMQEVVLNEQRRIRKKWYERGQKFRKWFRMKPTPPKKPLEDEKEVEGFVMSFKMWRPGNRGRALKWTIGGQEYTWKGTRMFLPERTKKWKGVSHDFKLVNSDQVVIATFEKERWASFRPAEKVGAPPNKRRTFLGKLTIFPSAYAGTTTLGRVVTKDDVLAEHLSRASDIVENKRTKPDKILNLEGSHSGSLLEEAIIFTCWMAIESEHRMRWKIIDLLEEIGEAVGG</sequence>
<gene>
    <name evidence="1" type="ORF">jhhlp_000680</name>
</gene>
<dbReference type="InParanoid" id="A0A2N3NJ80"/>
<comment type="caution">
    <text evidence="1">The sequence shown here is derived from an EMBL/GenBank/DDBJ whole genome shotgun (WGS) entry which is preliminary data.</text>
</comment>
<dbReference type="OrthoDB" id="5313741at2759"/>
<organism evidence="1 2">
    <name type="scientific">Lomentospora prolificans</name>
    <dbReference type="NCBI Taxonomy" id="41688"/>
    <lineage>
        <taxon>Eukaryota</taxon>
        <taxon>Fungi</taxon>
        <taxon>Dikarya</taxon>
        <taxon>Ascomycota</taxon>
        <taxon>Pezizomycotina</taxon>
        <taxon>Sordariomycetes</taxon>
        <taxon>Hypocreomycetidae</taxon>
        <taxon>Microascales</taxon>
        <taxon>Microascaceae</taxon>
        <taxon>Lomentospora</taxon>
    </lineage>
</organism>
<keyword evidence="2" id="KW-1185">Reference proteome</keyword>
<evidence type="ECO:0000313" key="1">
    <source>
        <dbReference type="EMBL" id="PKS12474.1"/>
    </source>
</evidence>
<dbReference type="AlphaFoldDB" id="A0A2N3NJ80"/>
<accession>A0A2N3NJ80</accession>
<evidence type="ECO:0000313" key="2">
    <source>
        <dbReference type="Proteomes" id="UP000233524"/>
    </source>
</evidence>